<evidence type="ECO:0000256" key="4">
    <source>
        <dbReference type="ARBA" id="ARBA00022801"/>
    </source>
</evidence>
<keyword evidence="5 6" id="KW-0326">Glycosidase</keyword>
<feature type="binding site" evidence="9">
    <location>
        <position position="153"/>
    </location>
    <ligand>
        <name>Zn(2+)</name>
        <dbReference type="ChEBI" id="CHEBI:29105"/>
    </ligand>
</feature>
<feature type="domain" description="Beta-galactosidase C-terminal" evidence="12">
    <location>
        <begin position="611"/>
        <end position="669"/>
    </location>
</feature>
<evidence type="ECO:0000256" key="3">
    <source>
        <dbReference type="ARBA" id="ARBA00012756"/>
    </source>
</evidence>
<dbReference type="GO" id="GO:0004565">
    <property type="term" value="F:beta-galactosidase activity"/>
    <property type="evidence" value="ECO:0007669"/>
    <property type="project" value="UniProtKB-EC"/>
</dbReference>
<dbReference type="SUPFAM" id="SSF51445">
    <property type="entry name" value="(Trans)glycosidases"/>
    <property type="match status" value="1"/>
</dbReference>
<evidence type="ECO:0000256" key="6">
    <source>
        <dbReference type="PIRNR" id="PIRNR001084"/>
    </source>
</evidence>
<keyword evidence="9" id="KW-0479">Metal-binding</keyword>
<dbReference type="InterPro" id="IPR013780">
    <property type="entry name" value="Glyco_hydro_b"/>
</dbReference>
<dbReference type="Pfam" id="PF08533">
    <property type="entry name" value="Glyco_hydro_42C"/>
    <property type="match status" value="1"/>
</dbReference>
<feature type="binding site" evidence="9">
    <location>
        <position position="155"/>
    </location>
    <ligand>
        <name>Zn(2+)</name>
        <dbReference type="ChEBI" id="CHEBI:29105"/>
    </ligand>
</feature>
<dbReference type="GO" id="GO:0046872">
    <property type="term" value="F:metal ion binding"/>
    <property type="evidence" value="ECO:0007669"/>
    <property type="project" value="UniProtKB-KW"/>
</dbReference>
<feature type="active site" description="Nucleophile" evidence="7">
    <location>
        <position position="301"/>
    </location>
</feature>
<comment type="similarity">
    <text evidence="2 6">Belongs to the glycosyl hydrolase 42 family.</text>
</comment>
<dbReference type="Gene3D" id="2.60.40.1180">
    <property type="entry name" value="Golgi alpha-mannosidase II"/>
    <property type="match status" value="1"/>
</dbReference>
<feature type="binding site" evidence="9">
    <location>
        <position position="158"/>
    </location>
    <ligand>
        <name>Zn(2+)</name>
        <dbReference type="ChEBI" id="CHEBI:29105"/>
    </ligand>
</feature>
<dbReference type="CDD" id="cd03143">
    <property type="entry name" value="A4_beta-galactosidase_middle_domain"/>
    <property type="match status" value="1"/>
</dbReference>
<evidence type="ECO:0000259" key="12">
    <source>
        <dbReference type="Pfam" id="PF08533"/>
    </source>
</evidence>
<dbReference type="SUPFAM" id="SSF52317">
    <property type="entry name" value="Class I glutamine amidotransferase-like"/>
    <property type="match status" value="1"/>
</dbReference>
<evidence type="ECO:0000313" key="14">
    <source>
        <dbReference type="Proteomes" id="UP000236311"/>
    </source>
</evidence>
<evidence type="ECO:0000256" key="1">
    <source>
        <dbReference type="ARBA" id="ARBA00001412"/>
    </source>
</evidence>
<dbReference type="OrthoDB" id="9800974at2"/>
<comment type="catalytic activity">
    <reaction evidence="1 6">
        <text>Hydrolysis of terminal non-reducing beta-D-galactose residues in beta-D-galactosides.</text>
        <dbReference type="EC" id="3.2.1.23"/>
    </reaction>
</comment>
<dbReference type="Gene3D" id="3.20.20.80">
    <property type="entry name" value="Glycosidases"/>
    <property type="match status" value="1"/>
</dbReference>
<organism evidence="13 14">
    <name type="scientific">Acetatifactor muris</name>
    <dbReference type="NCBI Taxonomy" id="879566"/>
    <lineage>
        <taxon>Bacteria</taxon>
        <taxon>Bacillati</taxon>
        <taxon>Bacillota</taxon>
        <taxon>Clostridia</taxon>
        <taxon>Lachnospirales</taxon>
        <taxon>Lachnospiraceae</taxon>
        <taxon>Acetatifactor</taxon>
    </lineage>
</organism>
<evidence type="ECO:0000256" key="7">
    <source>
        <dbReference type="PIRSR" id="PIRSR001084-1"/>
    </source>
</evidence>
<name>A0A2K4ZJP2_9FIRM</name>
<accession>A0A2K4ZJP2</accession>
<dbReference type="InterPro" id="IPR013529">
    <property type="entry name" value="Glyco_hydro_42_N"/>
</dbReference>
<dbReference type="InterPro" id="IPR013738">
    <property type="entry name" value="Beta_galactosidase_Trimer"/>
</dbReference>
<protein>
    <recommendedName>
        <fullName evidence="3 6">Beta-galactosidase</fullName>
        <shortName evidence="6">Beta-gal</shortName>
        <ecNumber evidence="3 6">3.2.1.23</ecNumber>
    </recommendedName>
</protein>
<dbReference type="InterPro" id="IPR017853">
    <property type="entry name" value="GH"/>
</dbReference>
<dbReference type="InterPro" id="IPR029062">
    <property type="entry name" value="Class_I_gatase-like"/>
</dbReference>
<dbReference type="Gene3D" id="3.40.50.880">
    <property type="match status" value="1"/>
</dbReference>
<evidence type="ECO:0000313" key="13">
    <source>
        <dbReference type="EMBL" id="SOY30698.1"/>
    </source>
</evidence>
<dbReference type="PIRSF" id="PIRSF001084">
    <property type="entry name" value="B-galactosidase"/>
    <property type="match status" value="1"/>
</dbReference>
<dbReference type="EC" id="3.2.1.23" evidence="3 6"/>
<reference evidence="13 14" key="1">
    <citation type="submission" date="2018-01" db="EMBL/GenBank/DDBJ databases">
        <authorList>
            <person name="Gaut B.S."/>
            <person name="Morton B.R."/>
            <person name="Clegg M.T."/>
            <person name="Duvall M.R."/>
        </authorList>
    </citation>
    <scope>NUCLEOTIDE SEQUENCE [LARGE SCALE GENOMIC DNA]</scope>
    <source>
        <strain evidence="13">GP69</strain>
    </source>
</reference>
<evidence type="ECO:0000259" key="10">
    <source>
        <dbReference type="Pfam" id="PF02449"/>
    </source>
</evidence>
<evidence type="ECO:0000256" key="2">
    <source>
        <dbReference type="ARBA" id="ARBA00005940"/>
    </source>
</evidence>
<dbReference type="RefSeq" id="WP_103240707.1">
    <property type="nucleotide sequence ID" value="NZ_CANRXC010000020.1"/>
</dbReference>
<feature type="binding site" evidence="9">
    <location>
        <position position="113"/>
    </location>
    <ligand>
        <name>Zn(2+)</name>
        <dbReference type="ChEBI" id="CHEBI:29105"/>
    </ligand>
</feature>
<dbReference type="PANTHER" id="PTHR36447:SF1">
    <property type="entry name" value="BETA-GALACTOSIDASE GANA"/>
    <property type="match status" value="1"/>
</dbReference>
<keyword evidence="9" id="KW-0862">Zinc</keyword>
<feature type="binding site" evidence="8">
    <location>
        <position position="147"/>
    </location>
    <ligand>
        <name>substrate</name>
    </ligand>
</feature>
<evidence type="ECO:0000256" key="8">
    <source>
        <dbReference type="PIRSR" id="PIRSR001084-2"/>
    </source>
</evidence>
<dbReference type="InterPro" id="IPR003476">
    <property type="entry name" value="Glyco_hydro_42"/>
</dbReference>
<dbReference type="EMBL" id="OFSM01000018">
    <property type="protein sequence ID" value="SOY30698.1"/>
    <property type="molecule type" value="Genomic_DNA"/>
</dbReference>
<evidence type="ECO:0000256" key="5">
    <source>
        <dbReference type="ARBA" id="ARBA00023295"/>
    </source>
</evidence>
<dbReference type="GO" id="GO:0009341">
    <property type="term" value="C:beta-galactosidase complex"/>
    <property type="evidence" value="ECO:0007669"/>
    <property type="project" value="InterPro"/>
</dbReference>
<dbReference type="PANTHER" id="PTHR36447">
    <property type="entry name" value="BETA-GALACTOSIDASE GANA"/>
    <property type="match status" value="1"/>
</dbReference>
<feature type="binding site" evidence="8">
    <location>
        <position position="109"/>
    </location>
    <ligand>
        <name>substrate</name>
    </ligand>
</feature>
<evidence type="ECO:0000259" key="11">
    <source>
        <dbReference type="Pfam" id="PF08532"/>
    </source>
</evidence>
<evidence type="ECO:0000256" key="9">
    <source>
        <dbReference type="PIRSR" id="PIRSR001084-3"/>
    </source>
</evidence>
<feature type="domain" description="Glycoside hydrolase family 42 N-terminal" evidence="10">
    <location>
        <begin position="12"/>
        <end position="379"/>
    </location>
</feature>
<feature type="domain" description="Beta-galactosidase trimerisation" evidence="11">
    <location>
        <begin position="391"/>
        <end position="602"/>
    </location>
</feature>
<feature type="binding site" evidence="8">
    <location>
        <position position="309"/>
    </location>
    <ligand>
        <name>substrate</name>
    </ligand>
</feature>
<dbReference type="InterPro" id="IPR013739">
    <property type="entry name" value="Beta_galactosidase_C"/>
</dbReference>
<feature type="active site" description="Proton donor" evidence="7">
    <location>
        <position position="148"/>
    </location>
</feature>
<gene>
    <name evidence="13" type="primary">bgaP</name>
    <name evidence="13" type="ORF">AMURIS_03429</name>
</gene>
<dbReference type="AlphaFoldDB" id="A0A2K4ZJP2"/>
<dbReference type="Proteomes" id="UP000236311">
    <property type="component" value="Unassembled WGS sequence"/>
</dbReference>
<proteinExistence type="inferred from homology"/>
<dbReference type="GO" id="GO:0006012">
    <property type="term" value="P:galactose metabolic process"/>
    <property type="evidence" value="ECO:0007669"/>
    <property type="project" value="InterPro"/>
</dbReference>
<keyword evidence="14" id="KW-1185">Reference proteome</keyword>
<keyword evidence="4 6" id="KW-0378">Hydrolase</keyword>
<dbReference type="Pfam" id="PF02449">
    <property type="entry name" value="Glyco_hydro_42"/>
    <property type="match status" value="1"/>
</dbReference>
<sequence length="695" mass="79572">MKKAQKIYYGGDYNPDQWDTETIDEDMRLFNRAGINLLTLPVFSWAKLEPDEGVYNFEWLDEIIDRIWEHGIHVCLATPTTAQPAWLSTRYPEVLPVDIAGRKRTHGMRVFFCINSLKYRERAAAIAEEMAKRYAHHPALAMWHVSNEYGTYCYCPGCQAKFRLWLRRRYKTVERLNEKWHTTFWGRIVTGFEEVTLPTELNDDYRFNPAIQLDYMRFVTDSTAECFLNEYQVLKKYNPEIPIQTNMSGYIKKLDQFTLTQNLDVVGWDNYPWPDDPPCFVAMKHDIMRGLKGGQSFVLTEQSPNQQNWQPYNLLKRPGEVRRLSYQAMAHGADTCLFFQMRQSIAGQEKFHGAVISHSGREDTRVFQEAAQLGQELARIGDAFLEGRTPAKAGILFDWNNWWALELSSGPSKDMDYLKTVSLYYETLFHKNISVDILSYDADLTEYDLILAPMLYMVKKGVAEKLENFVREGGTLVTTVMSGLVDENDRCVFGAYPGKLKDMLGIWVEETDALRPYEKNSMKVENSDYLPKEEYECGFLCDVIHPEGGAEVLARYGTDFYAGVPCVTVNHFGEGKAYYIGTQPEQSFLEGLMDRICGDCGLKPPYASAEGVEITLRISDRAQVVFVINHNKEVAWVDFGEEELLNLLSGEKMTANTTVAPGDVIVARRMAKFGLSCIPEKIFSGGEKRKENGKY</sequence>
<dbReference type="Pfam" id="PF08532">
    <property type="entry name" value="Glyco_hydro_42M"/>
    <property type="match status" value="1"/>
</dbReference>